<proteinExistence type="inferred from homology"/>
<evidence type="ECO:0000313" key="5">
    <source>
        <dbReference type="Proteomes" id="UP000002218"/>
    </source>
</evidence>
<dbReference type="EMBL" id="CP001737">
    <property type="protein sequence ID" value="ACV77305.1"/>
    <property type="molecule type" value="Genomic_DNA"/>
</dbReference>
<dbReference type="AlphaFoldDB" id="C8XAE0"/>
<dbReference type="HOGENOM" id="CLU_000288_47_7_11"/>
<evidence type="ECO:0000313" key="4">
    <source>
        <dbReference type="EMBL" id="ACV77305.1"/>
    </source>
</evidence>
<keyword evidence="5" id="KW-1185">Reference proteome</keyword>
<dbReference type="STRING" id="479431.Namu_0894"/>
<dbReference type="InParanoid" id="C8XAE0"/>
<evidence type="ECO:0000259" key="3">
    <source>
        <dbReference type="PROSITE" id="PS51352"/>
    </source>
</evidence>
<protein>
    <submittedName>
        <fullName evidence="4">DSBA oxidoreductase</fullName>
    </submittedName>
</protein>
<reference evidence="4 5" key="2">
    <citation type="journal article" date="2010" name="Stand. Genomic Sci.">
        <title>Complete genome sequence of Nakamurella multipartita type strain (Y-104).</title>
        <authorList>
            <person name="Tice H."/>
            <person name="Mayilraj S."/>
            <person name="Sims D."/>
            <person name="Lapidus A."/>
            <person name="Nolan M."/>
            <person name="Lucas S."/>
            <person name="Glavina Del Rio T."/>
            <person name="Copeland A."/>
            <person name="Cheng J.F."/>
            <person name="Meincke L."/>
            <person name="Bruce D."/>
            <person name="Goodwin L."/>
            <person name="Pitluck S."/>
            <person name="Ivanova N."/>
            <person name="Mavromatis K."/>
            <person name="Ovchinnikova G."/>
            <person name="Pati A."/>
            <person name="Chen A."/>
            <person name="Palaniappan K."/>
            <person name="Land M."/>
            <person name="Hauser L."/>
            <person name="Chang Y.J."/>
            <person name="Jeffries C.D."/>
            <person name="Detter J.C."/>
            <person name="Brettin T."/>
            <person name="Rohde M."/>
            <person name="Goker M."/>
            <person name="Bristow J."/>
            <person name="Eisen J.A."/>
            <person name="Markowitz V."/>
            <person name="Hugenholtz P."/>
            <person name="Kyrpides N.C."/>
            <person name="Klenk H.P."/>
            <person name="Chen F."/>
        </authorList>
    </citation>
    <scope>NUCLEOTIDE SEQUENCE [LARGE SCALE GENOMIC DNA]</scope>
    <source>
        <strain evidence="5">ATCC 700099 / DSM 44233 / CIP 104796 / JCM 9543 / NBRC 105858 / Y-104</strain>
    </source>
</reference>
<name>C8XAE0_NAKMY</name>
<sequence length="188" mass="19986">MTDPVTEVPDEPAAPDGDVPREDGLVDHVRGALDAPVTVIEYGDFECPYCAAAKPVLEEVLAGSAGRVRLIFRNFPLYEVHPYALTAALAAEAAAAQGAFWPMHDMLFAHQTRLSDWDLAKYATKLGLDGSRVIGDPAQPYGDKVEADFALALAAGVQGTPTVFINGVLYEGRFDVTGLRRAVAQAGG</sequence>
<evidence type="ECO:0000256" key="2">
    <source>
        <dbReference type="SAM" id="MobiDB-lite"/>
    </source>
</evidence>
<dbReference type="KEGG" id="nml:Namu_0894"/>
<evidence type="ECO:0000256" key="1">
    <source>
        <dbReference type="ARBA" id="ARBA00005791"/>
    </source>
</evidence>
<dbReference type="InterPro" id="IPR012336">
    <property type="entry name" value="Thioredoxin-like_fold"/>
</dbReference>
<accession>C8XAE0</accession>
<organism evidence="4 5">
    <name type="scientific">Nakamurella multipartita (strain ATCC 700099 / DSM 44233 / CIP 104796 / JCM 9543 / NBRC 105858 / Y-104)</name>
    <name type="common">Microsphaera multipartita</name>
    <dbReference type="NCBI Taxonomy" id="479431"/>
    <lineage>
        <taxon>Bacteria</taxon>
        <taxon>Bacillati</taxon>
        <taxon>Actinomycetota</taxon>
        <taxon>Actinomycetes</taxon>
        <taxon>Nakamurellales</taxon>
        <taxon>Nakamurellaceae</taxon>
        <taxon>Nakamurella</taxon>
    </lineage>
</organism>
<dbReference type="Gene3D" id="3.40.30.10">
    <property type="entry name" value="Glutaredoxin"/>
    <property type="match status" value="1"/>
</dbReference>
<dbReference type="Pfam" id="PF13462">
    <property type="entry name" value="Thioredoxin_4"/>
    <property type="match status" value="1"/>
</dbReference>
<dbReference type="PANTHER" id="PTHR13887">
    <property type="entry name" value="GLUTATHIONE S-TRANSFERASE KAPPA"/>
    <property type="match status" value="1"/>
</dbReference>
<comment type="similarity">
    <text evidence="1">Belongs to the thioredoxin family. DsbA subfamily.</text>
</comment>
<dbReference type="Proteomes" id="UP000002218">
    <property type="component" value="Chromosome"/>
</dbReference>
<dbReference type="PROSITE" id="PS51352">
    <property type="entry name" value="THIOREDOXIN_2"/>
    <property type="match status" value="1"/>
</dbReference>
<dbReference type="PANTHER" id="PTHR13887:SF55">
    <property type="entry name" value="SLR0313 PROTEIN"/>
    <property type="match status" value="1"/>
</dbReference>
<reference evidence="5" key="1">
    <citation type="submission" date="2009-09" db="EMBL/GenBank/DDBJ databases">
        <title>The complete genome of Nakamurella multipartita DSM 44233.</title>
        <authorList>
            <consortium name="US DOE Joint Genome Institute (JGI-PGF)"/>
            <person name="Lucas S."/>
            <person name="Copeland A."/>
            <person name="Lapidus A."/>
            <person name="Glavina del Rio T."/>
            <person name="Dalin E."/>
            <person name="Tice H."/>
            <person name="Bruce D."/>
            <person name="Goodwin L."/>
            <person name="Pitluck S."/>
            <person name="Kyrpides N."/>
            <person name="Mavromatis K."/>
            <person name="Ivanova N."/>
            <person name="Ovchinnikova G."/>
            <person name="Sims D."/>
            <person name="Meincke L."/>
            <person name="Brettin T."/>
            <person name="Detter J.C."/>
            <person name="Han C."/>
            <person name="Larimer F."/>
            <person name="Land M."/>
            <person name="Hauser L."/>
            <person name="Markowitz V."/>
            <person name="Cheng J.-F."/>
            <person name="Hugenholtz P."/>
            <person name="Woyke T."/>
            <person name="Wu D."/>
            <person name="Klenk H.-P."/>
            <person name="Eisen J.A."/>
        </authorList>
    </citation>
    <scope>NUCLEOTIDE SEQUENCE [LARGE SCALE GENOMIC DNA]</scope>
    <source>
        <strain evidence="5">ATCC 700099 / DSM 44233 / CIP 104796 / JCM 9543 / NBRC 105858 / Y-104</strain>
    </source>
</reference>
<dbReference type="InterPro" id="IPR013766">
    <property type="entry name" value="Thioredoxin_domain"/>
</dbReference>
<feature type="domain" description="Thioredoxin" evidence="3">
    <location>
        <begin position="8"/>
        <end position="188"/>
    </location>
</feature>
<gene>
    <name evidence="4" type="ordered locus">Namu_0894</name>
</gene>
<dbReference type="OrthoDB" id="117402at2"/>
<feature type="region of interest" description="Disordered" evidence="2">
    <location>
        <begin position="1"/>
        <end position="23"/>
    </location>
</feature>
<dbReference type="SUPFAM" id="SSF52833">
    <property type="entry name" value="Thioredoxin-like"/>
    <property type="match status" value="1"/>
</dbReference>
<dbReference type="RefSeq" id="WP_015746220.1">
    <property type="nucleotide sequence ID" value="NC_013235.1"/>
</dbReference>
<dbReference type="eggNOG" id="COG1651">
    <property type="taxonomic scope" value="Bacteria"/>
</dbReference>
<dbReference type="InterPro" id="IPR036249">
    <property type="entry name" value="Thioredoxin-like_sf"/>
</dbReference>